<dbReference type="InterPro" id="IPR001715">
    <property type="entry name" value="CH_dom"/>
</dbReference>
<dbReference type="PANTHER" id="PTHR11915">
    <property type="entry name" value="SPECTRIN/FILAMIN RELATED CYTOSKELETAL PROTEIN"/>
    <property type="match status" value="1"/>
</dbReference>
<dbReference type="Proteomes" id="UP000695022">
    <property type="component" value="Unplaced"/>
</dbReference>
<gene>
    <name evidence="5" type="primary">LOC106817260</name>
</gene>
<dbReference type="GeneID" id="106817260"/>
<dbReference type="PROSITE" id="PS00020">
    <property type="entry name" value="ACTININ_2"/>
    <property type="match status" value="1"/>
</dbReference>
<accession>A0ABM1EYY3</accession>
<reference evidence="5" key="1">
    <citation type="submission" date="2025-08" db="UniProtKB">
        <authorList>
            <consortium name="RefSeq"/>
        </authorList>
    </citation>
    <scope>IDENTIFICATION</scope>
</reference>
<keyword evidence="2" id="KW-0009">Actin-binding</keyword>
<sequence length="143" mass="16407">QQVDGPSATTLKYQRQKDERVDVQKKTFAKWINSQLEKVTEAPISDLFTDLQDGQKLLVLLEMLCGEKVKPERGKMRVHYLNNVNKALQILEKNNVKLVNISNNDIVDGSPKLTLGLVWSIILHWQVKDVMKDMVSVDNDNNY</sequence>
<dbReference type="Gene3D" id="1.10.418.10">
    <property type="entry name" value="Calponin-like domain"/>
    <property type="match status" value="1"/>
</dbReference>
<keyword evidence="1" id="KW-0677">Repeat</keyword>
<dbReference type="SUPFAM" id="SSF47576">
    <property type="entry name" value="Calponin-homology domain, CH-domain"/>
    <property type="match status" value="1"/>
</dbReference>
<evidence type="ECO:0000256" key="1">
    <source>
        <dbReference type="ARBA" id="ARBA00022737"/>
    </source>
</evidence>
<evidence type="ECO:0000313" key="5">
    <source>
        <dbReference type="RefSeq" id="XP_014677404.1"/>
    </source>
</evidence>
<feature type="domain" description="Calponin-homology (CH)" evidence="3">
    <location>
        <begin position="22"/>
        <end position="126"/>
    </location>
</feature>
<evidence type="ECO:0000256" key="2">
    <source>
        <dbReference type="ARBA" id="ARBA00023203"/>
    </source>
</evidence>
<name>A0ABM1EYY3_PRICU</name>
<dbReference type="Pfam" id="PF00307">
    <property type="entry name" value="CH"/>
    <property type="match status" value="1"/>
</dbReference>
<feature type="non-terminal residue" evidence="5">
    <location>
        <position position="1"/>
    </location>
</feature>
<dbReference type="CDD" id="cd21186">
    <property type="entry name" value="CH_DMD-like_rpt1"/>
    <property type="match status" value="1"/>
</dbReference>
<protein>
    <submittedName>
        <fullName evidence="5">Utrophin-like</fullName>
    </submittedName>
</protein>
<keyword evidence="4" id="KW-1185">Reference proteome</keyword>
<dbReference type="PROSITE" id="PS50021">
    <property type="entry name" value="CH"/>
    <property type="match status" value="1"/>
</dbReference>
<dbReference type="InterPro" id="IPR001589">
    <property type="entry name" value="Actinin_actin-bd_CS"/>
</dbReference>
<evidence type="ECO:0000313" key="4">
    <source>
        <dbReference type="Proteomes" id="UP000695022"/>
    </source>
</evidence>
<organism evidence="4 5">
    <name type="scientific">Priapulus caudatus</name>
    <name type="common">Priapulid worm</name>
    <dbReference type="NCBI Taxonomy" id="37621"/>
    <lineage>
        <taxon>Eukaryota</taxon>
        <taxon>Metazoa</taxon>
        <taxon>Ecdysozoa</taxon>
        <taxon>Scalidophora</taxon>
        <taxon>Priapulida</taxon>
        <taxon>Priapulimorpha</taxon>
        <taxon>Priapulimorphida</taxon>
        <taxon>Priapulidae</taxon>
        <taxon>Priapulus</taxon>
    </lineage>
</organism>
<proteinExistence type="predicted"/>
<evidence type="ECO:0000259" key="3">
    <source>
        <dbReference type="PROSITE" id="PS50021"/>
    </source>
</evidence>
<dbReference type="SMART" id="SM00033">
    <property type="entry name" value="CH"/>
    <property type="match status" value="1"/>
</dbReference>
<dbReference type="InterPro" id="IPR036872">
    <property type="entry name" value="CH_dom_sf"/>
</dbReference>
<dbReference type="RefSeq" id="XP_014677404.1">
    <property type="nucleotide sequence ID" value="XM_014821918.1"/>
</dbReference>